<dbReference type="EMBL" id="LNIX01000028">
    <property type="protein sequence ID" value="OXA41666.1"/>
    <property type="molecule type" value="Genomic_DNA"/>
</dbReference>
<sequence>MEEDEVIWMDIDPDPIVPPQCPDPPTSKKKDVDKHAERLAASSRFAKQIILNRDKNELRHRPWFRSLPIRNVILTMYTALSSSEEMKPFQLLGLGETLLQFLKKLAGNPGSENQQVLMGGETNYGITNKRRENDRDLDKYLTILENIFIQLKRYENDEEVQKDSKKFLDTVWKLHTSGTIDLSRTTIPGSMVHSSPSRLKTALATFIGPQIEDEDLQNTSSFALIPLCDRNPENFLQVMQSLRVKYLDNSSGVDKKKQILDLGSKLQTDLMQRLGHGVKYASLFPTPFHPLLLFLSQILSNHSSKNLMQNEIVQKEIRNLLDKLSHQCELDSFNCSDVIFILATNPNIPKDIIFSNEIPRPPQIRNSDGLWFRRCLRNSDLIMPITVN</sequence>
<name>A0A226DBN9_FOLCA</name>
<dbReference type="Proteomes" id="UP000198287">
    <property type="component" value="Unassembled WGS sequence"/>
</dbReference>
<organism evidence="2 3">
    <name type="scientific">Folsomia candida</name>
    <name type="common">Springtail</name>
    <dbReference type="NCBI Taxonomy" id="158441"/>
    <lineage>
        <taxon>Eukaryota</taxon>
        <taxon>Metazoa</taxon>
        <taxon>Ecdysozoa</taxon>
        <taxon>Arthropoda</taxon>
        <taxon>Hexapoda</taxon>
        <taxon>Collembola</taxon>
        <taxon>Entomobryomorpha</taxon>
        <taxon>Isotomoidea</taxon>
        <taxon>Isotomidae</taxon>
        <taxon>Proisotominae</taxon>
        <taxon>Folsomia</taxon>
    </lineage>
</organism>
<evidence type="ECO:0000313" key="3">
    <source>
        <dbReference type="Proteomes" id="UP000198287"/>
    </source>
</evidence>
<comment type="caution">
    <text evidence="2">The sequence shown here is derived from an EMBL/GenBank/DDBJ whole genome shotgun (WGS) entry which is preliminary data.</text>
</comment>
<protein>
    <submittedName>
        <fullName evidence="2">Uncharacterized protein</fullName>
    </submittedName>
</protein>
<evidence type="ECO:0000256" key="1">
    <source>
        <dbReference type="SAM" id="MobiDB-lite"/>
    </source>
</evidence>
<gene>
    <name evidence="2" type="ORF">Fcan01_23542</name>
</gene>
<feature type="region of interest" description="Disordered" evidence="1">
    <location>
        <begin position="12"/>
        <end position="31"/>
    </location>
</feature>
<accession>A0A226DBN9</accession>
<evidence type="ECO:0000313" key="2">
    <source>
        <dbReference type="EMBL" id="OXA41666.1"/>
    </source>
</evidence>
<keyword evidence="3" id="KW-1185">Reference proteome</keyword>
<feature type="compositionally biased region" description="Pro residues" evidence="1">
    <location>
        <begin position="15"/>
        <end position="25"/>
    </location>
</feature>
<reference evidence="2 3" key="1">
    <citation type="submission" date="2015-12" db="EMBL/GenBank/DDBJ databases">
        <title>The genome of Folsomia candida.</title>
        <authorList>
            <person name="Faddeeva A."/>
            <person name="Derks M.F."/>
            <person name="Anvar Y."/>
            <person name="Smit S."/>
            <person name="Van Straalen N."/>
            <person name="Roelofs D."/>
        </authorList>
    </citation>
    <scope>NUCLEOTIDE SEQUENCE [LARGE SCALE GENOMIC DNA]</scope>
    <source>
        <strain evidence="2 3">VU population</strain>
        <tissue evidence="2">Whole body</tissue>
    </source>
</reference>
<proteinExistence type="predicted"/>
<dbReference type="AlphaFoldDB" id="A0A226DBN9"/>